<feature type="region of interest" description="Disordered" evidence="2">
    <location>
        <begin position="1"/>
        <end position="25"/>
    </location>
</feature>
<evidence type="ECO:0000313" key="4">
    <source>
        <dbReference type="Proteomes" id="UP000266841"/>
    </source>
</evidence>
<dbReference type="Gene3D" id="1.20.5.340">
    <property type="match status" value="1"/>
</dbReference>
<keyword evidence="4" id="KW-1185">Reference proteome</keyword>
<protein>
    <submittedName>
        <fullName evidence="3">Uncharacterized protein</fullName>
    </submittedName>
</protein>
<feature type="compositionally biased region" description="Basic and acidic residues" evidence="2">
    <location>
        <begin position="1"/>
        <end position="17"/>
    </location>
</feature>
<organism evidence="3 4">
    <name type="scientific">Thalassiosira oceanica</name>
    <name type="common">Marine diatom</name>
    <dbReference type="NCBI Taxonomy" id="159749"/>
    <lineage>
        <taxon>Eukaryota</taxon>
        <taxon>Sar</taxon>
        <taxon>Stramenopiles</taxon>
        <taxon>Ochrophyta</taxon>
        <taxon>Bacillariophyta</taxon>
        <taxon>Coscinodiscophyceae</taxon>
        <taxon>Thalassiosirophycidae</taxon>
        <taxon>Thalassiosirales</taxon>
        <taxon>Thalassiosiraceae</taxon>
        <taxon>Thalassiosira</taxon>
    </lineage>
</organism>
<evidence type="ECO:0000313" key="3">
    <source>
        <dbReference type="EMBL" id="EJK78010.1"/>
    </source>
</evidence>
<keyword evidence="1" id="KW-0175">Coiled coil</keyword>
<feature type="non-terminal residue" evidence="3">
    <location>
        <position position="322"/>
    </location>
</feature>
<dbReference type="AlphaFoldDB" id="K0TJZ6"/>
<reference evidence="3 4" key="1">
    <citation type="journal article" date="2012" name="Genome Biol.">
        <title>Genome and low-iron response of an oceanic diatom adapted to chronic iron limitation.</title>
        <authorList>
            <person name="Lommer M."/>
            <person name="Specht M."/>
            <person name="Roy A.S."/>
            <person name="Kraemer L."/>
            <person name="Andreson R."/>
            <person name="Gutowska M.A."/>
            <person name="Wolf J."/>
            <person name="Bergner S.V."/>
            <person name="Schilhabel M.B."/>
            <person name="Klostermeier U.C."/>
            <person name="Beiko R.G."/>
            <person name="Rosenstiel P."/>
            <person name="Hippler M."/>
            <person name="Laroche J."/>
        </authorList>
    </citation>
    <scope>NUCLEOTIDE SEQUENCE [LARGE SCALE GENOMIC DNA]</scope>
    <source>
        <strain evidence="3 4">CCMP1005</strain>
    </source>
</reference>
<name>K0TJZ6_THAOC</name>
<dbReference type="SUPFAM" id="SSF52047">
    <property type="entry name" value="RNI-like"/>
    <property type="match status" value="1"/>
</dbReference>
<proteinExistence type="predicted"/>
<dbReference type="eggNOG" id="ENOG502S6XN">
    <property type="taxonomic scope" value="Eukaryota"/>
</dbReference>
<dbReference type="EMBL" id="AGNL01000122">
    <property type="protein sequence ID" value="EJK78010.1"/>
    <property type="molecule type" value="Genomic_DNA"/>
</dbReference>
<dbReference type="SUPFAM" id="SSF57997">
    <property type="entry name" value="Tropomyosin"/>
    <property type="match status" value="1"/>
</dbReference>
<dbReference type="OrthoDB" id="6500038at2759"/>
<evidence type="ECO:0000256" key="2">
    <source>
        <dbReference type="SAM" id="MobiDB-lite"/>
    </source>
</evidence>
<comment type="caution">
    <text evidence="3">The sequence shown here is derived from an EMBL/GenBank/DDBJ whole genome shotgun (WGS) entry which is preliminary data.</text>
</comment>
<accession>K0TJZ6</accession>
<dbReference type="Proteomes" id="UP000266841">
    <property type="component" value="Unassembled WGS sequence"/>
</dbReference>
<feature type="coiled-coil region" evidence="1">
    <location>
        <begin position="34"/>
        <end position="96"/>
    </location>
</feature>
<dbReference type="InterPro" id="IPR032675">
    <property type="entry name" value="LRR_dom_sf"/>
</dbReference>
<evidence type="ECO:0000256" key="1">
    <source>
        <dbReference type="SAM" id="Coils"/>
    </source>
</evidence>
<gene>
    <name evidence="3" type="ORF">THAOC_00116</name>
</gene>
<sequence>MDDDPSDAKRRRDHAPDPRGGVIPRTLDDIHSVLEEHASRIETLSAANKALEGRNTALEERCKALDRKSESLERACDELEVRCSSLERSIQVLKKDVDWTYSAPNIPRNHWIEQGHDEDYAVNVKGCLRRIKTDVNYIRGGDEDYNCGCLDYEDRLAIMHDDALLPHFKELANAIQLSNVIQQIDIDNIEMCPSALSFLFPAMEGKVKLVWMERVIFPAEHVTECYEIIAASIRRNHALKELTWSGIRIPSDKQADLLIDSVIDNWSIKNVNLRGCFGQEGVNGFRVMATIMTCGRPFQTLDFGGNGLSGIDDVAAALATNP</sequence>
<dbReference type="Gene3D" id="3.80.10.10">
    <property type="entry name" value="Ribonuclease Inhibitor"/>
    <property type="match status" value="1"/>
</dbReference>